<dbReference type="InterPro" id="IPR041413">
    <property type="entry name" value="MLTR_LBD"/>
</dbReference>
<sequence>MTTHTELGPALRAWRERISPAAVGLPIAGNRRVPGLRREELAVLAGISVDYLVQLEQGRAKNPSPQVVAAFAQTLRLNAVDRELLYRLADAVVPPSGTVPREVPPGVQRMIDRMSDTPLAVFTASWDIVQSNPLWAELFGSPVEPDARSSNLIWGHFAAPPAPGTSRIERGPAHADAFERMMVSDLRRAADRYPDDRAVTELINGLRETNRRFATLWTRYETLPIGRSHKTVVHPELGEIVLDCDIMTIERADLHIVLNWAAPDTGAVEKLALLRDRVRDRAAAAAAAAAH</sequence>
<dbReference type="Pfam" id="PF17765">
    <property type="entry name" value="MLTR_LBD"/>
    <property type="match status" value="1"/>
</dbReference>
<dbReference type="InterPro" id="IPR010982">
    <property type="entry name" value="Lambda_DNA-bd_dom_sf"/>
</dbReference>
<dbReference type="SUPFAM" id="SSF47413">
    <property type="entry name" value="lambda repressor-like DNA-binding domains"/>
    <property type="match status" value="1"/>
</dbReference>
<organism evidence="2 3">
    <name type="scientific">Streptomyces silvensis</name>
    <dbReference type="NCBI Taxonomy" id="1765722"/>
    <lineage>
        <taxon>Bacteria</taxon>
        <taxon>Bacillati</taxon>
        <taxon>Actinomycetota</taxon>
        <taxon>Actinomycetes</taxon>
        <taxon>Kitasatosporales</taxon>
        <taxon>Streptomycetaceae</taxon>
        <taxon>Streptomyces</taxon>
    </lineage>
</organism>
<comment type="caution">
    <text evidence="2">The sequence shown here is derived from an EMBL/GenBank/DDBJ whole genome shotgun (WGS) entry which is preliminary data.</text>
</comment>
<proteinExistence type="predicted"/>
<gene>
    <name evidence="2" type="ORF">AT728_07625</name>
</gene>
<dbReference type="RefSeq" id="WP_058847050.1">
    <property type="nucleotide sequence ID" value="NZ_LOCL01000029.1"/>
</dbReference>
<dbReference type="PROSITE" id="PS50943">
    <property type="entry name" value="HTH_CROC1"/>
    <property type="match status" value="1"/>
</dbReference>
<dbReference type="PANTHER" id="PTHR35010:SF2">
    <property type="entry name" value="BLL4672 PROTEIN"/>
    <property type="match status" value="1"/>
</dbReference>
<dbReference type="Proteomes" id="UP000054804">
    <property type="component" value="Unassembled WGS sequence"/>
</dbReference>
<dbReference type="SMART" id="SM00530">
    <property type="entry name" value="HTH_XRE"/>
    <property type="match status" value="1"/>
</dbReference>
<dbReference type="EMBL" id="LOCL01000029">
    <property type="protein sequence ID" value="KUF18889.1"/>
    <property type="molecule type" value="Genomic_DNA"/>
</dbReference>
<dbReference type="AlphaFoldDB" id="A0A0W7X7E9"/>
<dbReference type="STRING" id="1765722.AT728_07625"/>
<dbReference type="OrthoDB" id="3542608at2"/>
<protein>
    <submittedName>
        <fullName evidence="2">DNA-binding protein</fullName>
    </submittedName>
</protein>
<evidence type="ECO:0000313" key="3">
    <source>
        <dbReference type="Proteomes" id="UP000054804"/>
    </source>
</evidence>
<evidence type="ECO:0000259" key="1">
    <source>
        <dbReference type="PROSITE" id="PS50943"/>
    </source>
</evidence>
<accession>A0A0W7X7E9</accession>
<dbReference type="PANTHER" id="PTHR35010">
    <property type="entry name" value="BLL4672 PROTEIN-RELATED"/>
    <property type="match status" value="1"/>
</dbReference>
<dbReference type="GO" id="GO:0003677">
    <property type="term" value="F:DNA binding"/>
    <property type="evidence" value="ECO:0007669"/>
    <property type="project" value="UniProtKB-KW"/>
</dbReference>
<reference evidence="2 3" key="1">
    <citation type="submission" date="2015-12" db="EMBL/GenBank/DDBJ databases">
        <title>Draft genome sequence of Streptomyces silvensis ATCC 53525, a producer of novel hormone antagonists.</title>
        <authorList>
            <person name="Johnston C.W."/>
            <person name="Li Y."/>
            <person name="Magarvey N.A."/>
        </authorList>
    </citation>
    <scope>NUCLEOTIDE SEQUENCE [LARGE SCALE GENOMIC DNA]</scope>
    <source>
        <strain evidence="2 3">ATCC 53525</strain>
    </source>
</reference>
<dbReference type="Gene3D" id="1.10.260.40">
    <property type="entry name" value="lambda repressor-like DNA-binding domains"/>
    <property type="match status" value="1"/>
</dbReference>
<keyword evidence="2" id="KW-0238">DNA-binding</keyword>
<dbReference type="Pfam" id="PF13560">
    <property type="entry name" value="HTH_31"/>
    <property type="match status" value="1"/>
</dbReference>
<dbReference type="InterPro" id="IPR001387">
    <property type="entry name" value="Cro/C1-type_HTH"/>
</dbReference>
<evidence type="ECO:0000313" key="2">
    <source>
        <dbReference type="EMBL" id="KUF18889.1"/>
    </source>
</evidence>
<name>A0A0W7X7E9_9ACTN</name>
<dbReference type="CDD" id="cd00093">
    <property type="entry name" value="HTH_XRE"/>
    <property type="match status" value="1"/>
</dbReference>
<keyword evidence="3" id="KW-1185">Reference proteome</keyword>
<feature type="domain" description="HTH cro/C1-type" evidence="1">
    <location>
        <begin position="35"/>
        <end position="82"/>
    </location>
</feature>
<dbReference type="Gene3D" id="3.30.450.180">
    <property type="match status" value="1"/>
</dbReference>